<evidence type="ECO:0000313" key="2">
    <source>
        <dbReference type="Proteomes" id="UP001233999"/>
    </source>
</evidence>
<dbReference type="AlphaFoldDB" id="A0AAD7ZXI2"/>
<protein>
    <submittedName>
        <fullName evidence="1">Uncharacterized protein</fullName>
    </submittedName>
</protein>
<reference evidence="1" key="1">
    <citation type="journal article" date="2023" name="IScience">
        <title>Live-bearing cockroach genome reveals convergent evolutionary mechanisms linked to viviparity in insects and beyond.</title>
        <authorList>
            <person name="Fouks B."/>
            <person name="Harrison M.C."/>
            <person name="Mikhailova A.A."/>
            <person name="Marchal E."/>
            <person name="English S."/>
            <person name="Carruthers M."/>
            <person name="Jennings E.C."/>
            <person name="Chiamaka E.L."/>
            <person name="Frigard R.A."/>
            <person name="Pippel M."/>
            <person name="Attardo G.M."/>
            <person name="Benoit J.B."/>
            <person name="Bornberg-Bauer E."/>
            <person name="Tobe S.S."/>
        </authorList>
    </citation>
    <scope>NUCLEOTIDE SEQUENCE</scope>
    <source>
        <strain evidence="1">Stay&amp;Tobe</strain>
    </source>
</reference>
<feature type="non-terminal residue" evidence="1">
    <location>
        <position position="1"/>
    </location>
</feature>
<proteinExistence type="predicted"/>
<dbReference type="Proteomes" id="UP001233999">
    <property type="component" value="Unassembled WGS sequence"/>
</dbReference>
<reference evidence="1" key="2">
    <citation type="submission" date="2023-05" db="EMBL/GenBank/DDBJ databases">
        <authorList>
            <person name="Fouks B."/>
        </authorList>
    </citation>
    <scope>NUCLEOTIDE SEQUENCE</scope>
    <source>
        <strain evidence="1">Stay&amp;Tobe</strain>
        <tissue evidence="1">Testes</tissue>
    </source>
</reference>
<sequence length="165" mass="19288">TSTVIRAPSGSRIKANTVVEKLTFQNHTECLCVDRQQEMMPRDRPYPNNDFDHLGRTDFRGYYRPDSESAKVVSSNSCRCTSQFSSRHADGSCICECFDKQRDCLRLKRGKDFLTHEDRMCILRGDCMSPSCEFGSYLRKQGRCPRKREKFEALYQYPLHDEEYN</sequence>
<organism evidence="1 2">
    <name type="scientific">Diploptera punctata</name>
    <name type="common">Pacific beetle cockroach</name>
    <dbReference type="NCBI Taxonomy" id="6984"/>
    <lineage>
        <taxon>Eukaryota</taxon>
        <taxon>Metazoa</taxon>
        <taxon>Ecdysozoa</taxon>
        <taxon>Arthropoda</taxon>
        <taxon>Hexapoda</taxon>
        <taxon>Insecta</taxon>
        <taxon>Pterygota</taxon>
        <taxon>Neoptera</taxon>
        <taxon>Polyneoptera</taxon>
        <taxon>Dictyoptera</taxon>
        <taxon>Blattodea</taxon>
        <taxon>Blaberoidea</taxon>
        <taxon>Blaberidae</taxon>
        <taxon>Diplopterinae</taxon>
        <taxon>Diploptera</taxon>
    </lineage>
</organism>
<name>A0AAD7ZXI2_DIPPU</name>
<dbReference type="PANTHER" id="PTHR21719:SF1">
    <property type="entry name" value="FI06402P-RELATED"/>
    <property type="match status" value="1"/>
</dbReference>
<dbReference type="EMBL" id="JASPKZ010005673">
    <property type="protein sequence ID" value="KAJ9588532.1"/>
    <property type="molecule type" value="Genomic_DNA"/>
</dbReference>
<accession>A0AAD7ZXI2</accession>
<dbReference type="PANTHER" id="PTHR21719">
    <property type="entry name" value="FI06402P-RELATED"/>
    <property type="match status" value="1"/>
</dbReference>
<dbReference type="GO" id="GO:0035099">
    <property type="term" value="P:hemocyte migration"/>
    <property type="evidence" value="ECO:0007669"/>
    <property type="project" value="TreeGrafter"/>
</dbReference>
<gene>
    <name evidence="1" type="ORF">L9F63_018095</name>
</gene>
<comment type="caution">
    <text evidence="1">The sequence shown here is derived from an EMBL/GenBank/DDBJ whole genome shotgun (WGS) entry which is preliminary data.</text>
</comment>
<evidence type="ECO:0000313" key="1">
    <source>
        <dbReference type="EMBL" id="KAJ9588532.1"/>
    </source>
</evidence>
<keyword evidence="2" id="KW-1185">Reference proteome</keyword>